<dbReference type="Proteomes" id="UP000287156">
    <property type="component" value="Unassembled WGS sequence"/>
</dbReference>
<dbReference type="EMBL" id="QYTV02000018">
    <property type="protein sequence ID" value="RST70298.1"/>
    <property type="molecule type" value="Genomic_DNA"/>
</dbReference>
<dbReference type="RefSeq" id="WP_126052571.1">
    <property type="nucleotide sequence ID" value="NZ_QYTV02000018.1"/>
</dbReference>
<name>A0A429XST1_9BACI</name>
<dbReference type="InterPro" id="IPR050493">
    <property type="entry name" value="FAD-dep_Monooxygenase_BioMet"/>
</dbReference>
<dbReference type="SUPFAM" id="SSF54373">
    <property type="entry name" value="FAD-linked reductases, C-terminal domain"/>
    <property type="match status" value="1"/>
</dbReference>
<dbReference type="GO" id="GO:0071949">
    <property type="term" value="F:FAD binding"/>
    <property type="evidence" value="ECO:0007669"/>
    <property type="project" value="InterPro"/>
</dbReference>
<evidence type="ECO:0000313" key="5">
    <source>
        <dbReference type="Proteomes" id="UP000287156"/>
    </source>
</evidence>
<dbReference type="SUPFAM" id="SSF51905">
    <property type="entry name" value="FAD/NAD(P)-binding domain"/>
    <property type="match status" value="1"/>
</dbReference>
<dbReference type="PANTHER" id="PTHR13789:SF309">
    <property type="entry name" value="PUTATIVE (AFU_ORTHOLOGUE AFUA_6G14510)-RELATED"/>
    <property type="match status" value="1"/>
</dbReference>
<dbReference type="Pfam" id="PF01494">
    <property type="entry name" value="FAD_binding_3"/>
    <property type="match status" value="1"/>
</dbReference>
<feature type="domain" description="FAD-binding" evidence="3">
    <location>
        <begin position="4"/>
        <end position="337"/>
    </location>
</feature>
<dbReference type="NCBIfam" id="NF005243">
    <property type="entry name" value="PRK06753.1"/>
    <property type="match status" value="1"/>
</dbReference>
<dbReference type="PRINTS" id="PR00420">
    <property type="entry name" value="RNGMNOXGNASE"/>
</dbReference>
<keyword evidence="5" id="KW-1185">Reference proteome</keyword>
<evidence type="ECO:0000256" key="2">
    <source>
        <dbReference type="ARBA" id="ARBA00023033"/>
    </source>
</evidence>
<dbReference type="InterPro" id="IPR002938">
    <property type="entry name" value="FAD-bd"/>
</dbReference>
<accession>A0A429XST1</accession>
<reference evidence="4" key="1">
    <citation type="submission" date="2018-12" db="EMBL/GenBank/DDBJ databases">
        <authorList>
            <person name="Sun L."/>
            <person name="Chen Z."/>
        </authorList>
    </citation>
    <scope>NUCLEOTIDE SEQUENCE [LARGE SCALE GENOMIC DNA]</scope>
    <source>
        <strain evidence="4">3-2-2</strain>
    </source>
</reference>
<dbReference type="AlphaFoldDB" id="A0A429XST1"/>
<evidence type="ECO:0000256" key="1">
    <source>
        <dbReference type="ARBA" id="ARBA00023002"/>
    </source>
</evidence>
<evidence type="ECO:0000313" key="4">
    <source>
        <dbReference type="EMBL" id="RST70298.1"/>
    </source>
</evidence>
<organism evidence="4 5">
    <name type="scientific">Siminovitchia acidinfaciens</name>
    <dbReference type="NCBI Taxonomy" id="2321395"/>
    <lineage>
        <taxon>Bacteria</taxon>
        <taxon>Bacillati</taxon>
        <taxon>Bacillota</taxon>
        <taxon>Bacilli</taxon>
        <taxon>Bacillales</taxon>
        <taxon>Bacillaceae</taxon>
        <taxon>Siminovitchia</taxon>
    </lineage>
</organism>
<keyword evidence="1" id="KW-0560">Oxidoreductase</keyword>
<dbReference type="Gene3D" id="3.50.50.60">
    <property type="entry name" value="FAD/NAD(P)-binding domain"/>
    <property type="match status" value="1"/>
</dbReference>
<proteinExistence type="predicted"/>
<evidence type="ECO:0000259" key="3">
    <source>
        <dbReference type="Pfam" id="PF01494"/>
    </source>
</evidence>
<gene>
    <name evidence="4" type="ORF">D4T97_020110</name>
</gene>
<protein>
    <submittedName>
        <fullName evidence="4">Monooxygenase</fullName>
    </submittedName>
</protein>
<comment type="caution">
    <text evidence="4">The sequence shown here is derived from an EMBL/GenBank/DDBJ whole genome shotgun (WGS) entry which is preliminary data.</text>
</comment>
<dbReference type="InterPro" id="IPR036188">
    <property type="entry name" value="FAD/NAD-bd_sf"/>
</dbReference>
<dbReference type="PANTHER" id="PTHR13789">
    <property type="entry name" value="MONOOXYGENASE"/>
    <property type="match status" value="1"/>
</dbReference>
<dbReference type="OrthoDB" id="9766816at2"/>
<sequence length="382" mass="42692">MQNIVIIGGGIGGLCTALMLQKNGFRAELYESATSIKAIGAGLGVGSNALRALYEAGVGHQLEEKGNRLDYMIFQNQRGKTLNQMDLTKLADEFRLSSYTIHRADLHNILFRAIKPGTVHLKKKCVDFKQDGEKVTVFFEDGTNVQADIVIAADGIHSMFRTRLVQNSQPRYAGYTCWRGVVSTDDPLIHSHTAYELWGQEGRFGIVPLKDNRIYWFACVNTKPGNPVYQAFSVRDVANTFLQFPKHVTELIESTKEKDLLHHDMLDIKPLKQFAFGRVVLLGDAAHATTPNMGQGAGQAMEDAIVLAKSLKESQSYEEAFRQYERERVTRTAKIITMSRQIGAAAQFGNPIAIKIRDTLFQMVPSGLLLKNFRFLLDVDFS</sequence>
<dbReference type="GO" id="GO:0004497">
    <property type="term" value="F:monooxygenase activity"/>
    <property type="evidence" value="ECO:0007669"/>
    <property type="project" value="UniProtKB-KW"/>
</dbReference>
<keyword evidence="2 4" id="KW-0503">Monooxygenase</keyword>